<keyword evidence="5" id="KW-0964">Secreted</keyword>
<evidence type="ECO:0000259" key="8">
    <source>
        <dbReference type="Pfam" id="PF07195"/>
    </source>
</evidence>
<keyword evidence="9" id="KW-0969">Cilium</keyword>
<dbReference type="InterPro" id="IPR003481">
    <property type="entry name" value="FliD_N"/>
</dbReference>
<evidence type="ECO:0000256" key="5">
    <source>
        <dbReference type="RuleBase" id="RU362066"/>
    </source>
</evidence>
<keyword evidence="9" id="KW-0966">Cell projection</keyword>
<feature type="domain" description="Flagellar hook-associated protein 2 N-terminal" evidence="7">
    <location>
        <begin position="35"/>
        <end position="131"/>
    </location>
</feature>
<evidence type="ECO:0000256" key="6">
    <source>
        <dbReference type="SAM" id="MobiDB-lite"/>
    </source>
</evidence>
<organism evidence="9 10">
    <name type="scientific">Novosphingobium capsulatum</name>
    <dbReference type="NCBI Taxonomy" id="13688"/>
    <lineage>
        <taxon>Bacteria</taxon>
        <taxon>Pseudomonadati</taxon>
        <taxon>Pseudomonadota</taxon>
        <taxon>Alphaproteobacteria</taxon>
        <taxon>Sphingomonadales</taxon>
        <taxon>Sphingomonadaceae</taxon>
        <taxon>Novosphingobium</taxon>
    </lineage>
</organism>
<proteinExistence type="inferred from homology"/>
<feature type="domain" description="Flagellar hook-associated protein 2 C-terminal" evidence="8">
    <location>
        <begin position="251"/>
        <end position="471"/>
    </location>
</feature>
<evidence type="ECO:0000313" key="10">
    <source>
        <dbReference type="Proteomes" id="UP001184150"/>
    </source>
</evidence>
<comment type="caution">
    <text evidence="9">The sequence shown here is derived from an EMBL/GenBank/DDBJ whole genome shotgun (WGS) entry which is preliminary data.</text>
</comment>
<keyword evidence="9" id="KW-0282">Flagellum</keyword>
<dbReference type="Pfam" id="PF07195">
    <property type="entry name" value="FliD_C"/>
    <property type="match status" value="1"/>
</dbReference>
<comment type="subcellular location">
    <subcellularLocation>
        <location evidence="5">Secreted</location>
    </subcellularLocation>
    <subcellularLocation>
        <location evidence="5">Bacterial flagellum</location>
    </subcellularLocation>
</comment>
<comment type="subunit">
    <text evidence="2 5">Homopentamer.</text>
</comment>
<dbReference type="EMBL" id="JAVDRD010000016">
    <property type="protein sequence ID" value="MDR6513197.1"/>
    <property type="molecule type" value="Genomic_DNA"/>
</dbReference>
<keyword evidence="4 5" id="KW-0975">Bacterial flagellum</keyword>
<keyword evidence="3" id="KW-0175">Coiled coil</keyword>
<dbReference type="InterPro" id="IPR040026">
    <property type="entry name" value="FliD"/>
</dbReference>
<evidence type="ECO:0000259" key="7">
    <source>
        <dbReference type="Pfam" id="PF02465"/>
    </source>
</evidence>
<evidence type="ECO:0000256" key="2">
    <source>
        <dbReference type="ARBA" id="ARBA00011255"/>
    </source>
</evidence>
<dbReference type="Pfam" id="PF07196">
    <property type="entry name" value="Flagellin_IN"/>
    <property type="match status" value="1"/>
</dbReference>
<keyword evidence="10" id="KW-1185">Reference proteome</keyword>
<evidence type="ECO:0000256" key="3">
    <source>
        <dbReference type="ARBA" id="ARBA00023054"/>
    </source>
</evidence>
<dbReference type="InterPro" id="IPR010810">
    <property type="entry name" value="Flagellin_hook_IN_motif"/>
</dbReference>
<name>A0ABU1MT26_9SPHN</name>
<dbReference type="PANTHER" id="PTHR30288">
    <property type="entry name" value="FLAGELLAR CAP/ASSEMBLY PROTEIN FLID"/>
    <property type="match status" value="1"/>
</dbReference>
<dbReference type="RefSeq" id="WP_309806517.1">
    <property type="nucleotide sequence ID" value="NZ_JAVDRD010000016.1"/>
</dbReference>
<feature type="region of interest" description="Disordered" evidence="6">
    <location>
        <begin position="1"/>
        <end position="20"/>
    </location>
</feature>
<dbReference type="InterPro" id="IPR010809">
    <property type="entry name" value="FliD_C"/>
</dbReference>
<evidence type="ECO:0000256" key="4">
    <source>
        <dbReference type="ARBA" id="ARBA00023143"/>
    </source>
</evidence>
<sequence length="490" mass="49126">MTTTSSTSSTSASTSTSTTSSSSATAKLLASLGASTIDSSGLADQLSAAQYAARIDAVNAKQSKVATQISDASTLKSMISSLASSLGDRVRTGDLAVTPTITNSTVATVSKGTLTGSGTSTLEVTQLAKGQTLVSPAMASTASAVGTGTFTLRFGTVAGGVFNADSSRSQVDITLTSSDTLSTLAQKINASGAGVSAYVATGASGAQLVIKGADGAANGFQIETTPAAGDTTLAGLAWTPAGDATRLKSTATDAAYTLDGVARTATSNTITDAAPGLTLKLTGTNTGAPTTITFSDPSSAIQTAMTDLVDALNQVVSTLTSDTDPTNGSLNNNPGARSLRQTLTTLASKVVMPNAASGQPSTLSDLGLKINRDGTFSLDTTVLGNSLSKNPDGVAAMFTNGLYGVYATFDSISRSVASTTDPGSLGGVITSLGTKQATLTTQLTDLQNQQATLRSQLLTRYAALATKVSDSQSTLTFLTNQISAWNNKSG</sequence>
<dbReference type="Proteomes" id="UP001184150">
    <property type="component" value="Unassembled WGS sequence"/>
</dbReference>
<comment type="similarity">
    <text evidence="1 5">Belongs to the FliD family.</text>
</comment>
<evidence type="ECO:0000256" key="1">
    <source>
        <dbReference type="ARBA" id="ARBA00009764"/>
    </source>
</evidence>
<evidence type="ECO:0000313" key="9">
    <source>
        <dbReference type="EMBL" id="MDR6513197.1"/>
    </source>
</evidence>
<accession>A0ABU1MT26</accession>
<protein>
    <recommendedName>
        <fullName evidence="5">Flagellar hook-associated protein 2</fullName>
        <shortName evidence="5">HAP2</shortName>
    </recommendedName>
    <alternativeName>
        <fullName evidence="5">Flagellar cap protein</fullName>
    </alternativeName>
</protein>
<reference evidence="9 10" key="1">
    <citation type="submission" date="2023-07" db="EMBL/GenBank/DDBJ databases">
        <title>Sorghum-associated microbial communities from plants grown in Nebraska, USA.</title>
        <authorList>
            <person name="Schachtman D."/>
        </authorList>
    </citation>
    <scope>NUCLEOTIDE SEQUENCE [LARGE SCALE GENOMIC DNA]</scope>
    <source>
        <strain evidence="9 10">DS1027</strain>
    </source>
</reference>
<dbReference type="Pfam" id="PF02465">
    <property type="entry name" value="FliD_N"/>
    <property type="match status" value="1"/>
</dbReference>
<gene>
    <name evidence="9" type="ORF">J2792_004089</name>
</gene>
<comment type="function">
    <text evidence="5">Required for morphogenesis and for the elongation of the flagellar filament by facilitating polymerization of the flagellin monomers at the tip of growing filament. Forms a capping structure, which prevents flagellin subunits (transported through the central channel of the flagellum) from leaking out without polymerization at the distal end.</text>
</comment>
<dbReference type="PANTHER" id="PTHR30288:SF0">
    <property type="entry name" value="FLAGELLAR HOOK-ASSOCIATED PROTEIN 2"/>
    <property type="match status" value="1"/>
</dbReference>